<dbReference type="InterPro" id="IPR000120">
    <property type="entry name" value="Amidase"/>
</dbReference>
<dbReference type="Pfam" id="PF01425">
    <property type="entry name" value="Amidase"/>
    <property type="match status" value="1"/>
</dbReference>
<evidence type="ECO:0000256" key="2">
    <source>
        <dbReference type="SAM" id="MobiDB-lite"/>
    </source>
</evidence>
<dbReference type="PANTHER" id="PTHR11895:SF7">
    <property type="entry name" value="GLUTAMYL-TRNA(GLN) AMIDOTRANSFERASE SUBUNIT A, MITOCHONDRIAL"/>
    <property type="match status" value="1"/>
</dbReference>
<feature type="domain" description="Amidase" evidence="3">
    <location>
        <begin position="24"/>
        <end position="375"/>
    </location>
</feature>
<keyword evidence="5" id="KW-1185">Reference proteome</keyword>
<dbReference type="EMBL" id="QBUD01000002">
    <property type="protein sequence ID" value="PUB17318.1"/>
    <property type="molecule type" value="Genomic_DNA"/>
</dbReference>
<keyword evidence="4" id="KW-0808">Transferase</keyword>
<reference evidence="4 5" key="1">
    <citation type="submission" date="2018-04" db="EMBL/GenBank/DDBJ databases">
        <title>Genomic Encyclopedia of Archaeal and Bacterial Type Strains, Phase II (KMG-II): from individual species to whole genera.</title>
        <authorList>
            <person name="Goeker M."/>
        </authorList>
    </citation>
    <scope>NUCLEOTIDE SEQUENCE [LARGE SCALE GENOMIC DNA]</scope>
    <source>
        <strain evidence="4 5">DSM 29955</strain>
    </source>
</reference>
<accession>A0A2T6KM73</accession>
<dbReference type="InterPro" id="IPR023631">
    <property type="entry name" value="Amidase_dom"/>
</dbReference>
<dbReference type="InterPro" id="IPR036928">
    <property type="entry name" value="AS_sf"/>
</dbReference>
<dbReference type="OrthoDB" id="9777859at2"/>
<dbReference type="PANTHER" id="PTHR11895">
    <property type="entry name" value="TRANSAMIDASE"/>
    <property type="match status" value="1"/>
</dbReference>
<evidence type="ECO:0000259" key="3">
    <source>
        <dbReference type="Pfam" id="PF01425"/>
    </source>
</evidence>
<dbReference type="RefSeq" id="WP_108385461.1">
    <property type="nucleotide sequence ID" value="NZ_QBUD01000002.1"/>
</dbReference>
<evidence type="ECO:0000313" key="4">
    <source>
        <dbReference type="EMBL" id="PUB17318.1"/>
    </source>
</evidence>
<feature type="region of interest" description="Disordered" evidence="2">
    <location>
        <begin position="89"/>
        <end position="110"/>
    </location>
</feature>
<sequence>MNNQTNLQIWDKHIHAFVTLSNTNGGTGLLAGIRVGVKDIIDAEGLPTRNGSDACADVPPALTDAPVVARLRAHGATIVGKTTTTEFAFTDPTPCRNPHDLRRSPGGSSSGSGAAVAAGVVDIALATQTAGSLCRPAAYCGVVGFKPTYGLVPTAGMTPLAPSFDTLGIIGRDITTVRRAFDLIVPDHPPSDQMQIKAISGLWETDVPVGEKWRGALAQAANALSYIGAQVDRRPLIAPVASIVTAHRQVMCAEAFAAHGAMLSDSRAPLLRPKFKAGLEFGRDITPSDFSDARNLLKTERQAFWDRMSDHNIMLTLPVPEGAPLIGDTTGYQDWLTPWTVFGGPLVCLPWGMDQLQRPASVMLAARPGQDRWLLEVAATLEPHAPPISAPNL</sequence>
<dbReference type="AlphaFoldDB" id="A0A2T6KM73"/>
<evidence type="ECO:0000313" key="5">
    <source>
        <dbReference type="Proteomes" id="UP000244523"/>
    </source>
</evidence>
<gene>
    <name evidence="4" type="ORF">C8N45_102330</name>
</gene>
<dbReference type="Gene3D" id="3.90.1300.10">
    <property type="entry name" value="Amidase signature (AS) domain"/>
    <property type="match status" value="1"/>
</dbReference>
<organism evidence="4 5">
    <name type="scientific">Yoonia sediminilitoris</name>
    <dbReference type="NCBI Taxonomy" id="1286148"/>
    <lineage>
        <taxon>Bacteria</taxon>
        <taxon>Pseudomonadati</taxon>
        <taxon>Pseudomonadota</taxon>
        <taxon>Alphaproteobacteria</taxon>
        <taxon>Rhodobacterales</taxon>
        <taxon>Paracoccaceae</taxon>
        <taxon>Yoonia</taxon>
    </lineage>
</organism>
<evidence type="ECO:0000256" key="1">
    <source>
        <dbReference type="ARBA" id="ARBA00009199"/>
    </source>
</evidence>
<comment type="caution">
    <text evidence="4">The sequence shown here is derived from an EMBL/GenBank/DDBJ whole genome shotgun (WGS) entry which is preliminary data.</text>
</comment>
<proteinExistence type="inferred from homology"/>
<dbReference type="SUPFAM" id="SSF75304">
    <property type="entry name" value="Amidase signature (AS) enzymes"/>
    <property type="match status" value="1"/>
</dbReference>
<dbReference type="Proteomes" id="UP000244523">
    <property type="component" value="Unassembled WGS sequence"/>
</dbReference>
<protein>
    <submittedName>
        <fullName evidence="4">Asp-tRNA(Asn)/Glu-tRNA(Gln) amidotransferase A subunit family amidase</fullName>
    </submittedName>
</protein>
<dbReference type="GO" id="GO:0016740">
    <property type="term" value="F:transferase activity"/>
    <property type="evidence" value="ECO:0007669"/>
    <property type="project" value="UniProtKB-KW"/>
</dbReference>
<comment type="similarity">
    <text evidence="1">Belongs to the amidase family.</text>
</comment>
<name>A0A2T6KM73_9RHOB</name>